<feature type="transmembrane region" description="Helical" evidence="7">
    <location>
        <begin position="193"/>
        <end position="212"/>
    </location>
</feature>
<comment type="subcellular location">
    <subcellularLocation>
        <location evidence="1 7">Cell membrane</location>
        <topology evidence="1 7">Multi-pass membrane protein</topology>
    </subcellularLocation>
</comment>
<dbReference type="GO" id="GO:0005886">
    <property type="term" value="C:plasma membrane"/>
    <property type="evidence" value="ECO:0007669"/>
    <property type="project" value="UniProtKB-SubCell"/>
</dbReference>
<keyword evidence="6 7" id="KW-0472">Membrane</keyword>
<dbReference type="InterPro" id="IPR032818">
    <property type="entry name" value="DedA-like"/>
</dbReference>
<dbReference type="PANTHER" id="PTHR30353">
    <property type="entry name" value="INNER MEMBRANE PROTEIN DEDA-RELATED"/>
    <property type="match status" value="1"/>
</dbReference>
<feature type="transmembrane region" description="Helical" evidence="7">
    <location>
        <begin position="32"/>
        <end position="54"/>
    </location>
</feature>
<keyword evidence="5 7" id="KW-1133">Transmembrane helix</keyword>
<feature type="domain" description="VTT" evidence="8">
    <location>
        <begin position="54"/>
        <end position="179"/>
    </location>
</feature>
<accession>A0A944CHW0</accession>
<dbReference type="Proteomes" id="UP000761411">
    <property type="component" value="Unassembled WGS sequence"/>
</dbReference>
<evidence type="ECO:0000256" key="7">
    <source>
        <dbReference type="RuleBase" id="RU367016"/>
    </source>
</evidence>
<name>A0A944CHW0_9BACI</name>
<dbReference type="AlphaFoldDB" id="A0A944CHW0"/>
<proteinExistence type="inferred from homology"/>
<keyword evidence="10" id="KW-1185">Reference proteome</keyword>
<evidence type="ECO:0000256" key="2">
    <source>
        <dbReference type="ARBA" id="ARBA00010792"/>
    </source>
</evidence>
<evidence type="ECO:0000313" key="9">
    <source>
        <dbReference type="EMBL" id="MBS8263399.1"/>
    </source>
</evidence>
<dbReference type="EMBL" id="QTKX01000001">
    <property type="protein sequence ID" value="MBS8263399.1"/>
    <property type="molecule type" value="Genomic_DNA"/>
</dbReference>
<reference evidence="9 10" key="1">
    <citation type="journal article" date="2021" name="Microorganisms">
        <title>Bacterial Dimethylsulfoniopropionate Biosynthesis in the East China Sea.</title>
        <authorList>
            <person name="Liu J."/>
            <person name="Zhang Y."/>
            <person name="Liu J."/>
            <person name="Zhong H."/>
            <person name="Williams B.T."/>
            <person name="Zheng Y."/>
            <person name="Curson A.R.J."/>
            <person name="Sun C."/>
            <person name="Sun H."/>
            <person name="Song D."/>
            <person name="Wagner Mackenzie B."/>
            <person name="Bermejo Martinez A."/>
            <person name="Todd J.D."/>
            <person name="Zhang X.H."/>
        </authorList>
    </citation>
    <scope>NUCLEOTIDE SEQUENCE [LARGE SCALE GENOMIC DNA]</scope>
    <source>
        <strain evidence="9 10">ESS08</strain>
    </source>
</reference>
<organism evidence="9 10">
    <name type="scientific">Mesobacillus boroniphilus</name>
    <dbReference type="NCBI Taxonomy" id="308892"/>
    <lineage>
        <taxon>Bacteria</taxon>
        <taxon>Bacillati</taxon>
        <taxon>Bacillota</taxon>
        <taxon>Bacilli</taxon>
        <taxon>Bacillales</taxon>
        <taxon>Bacillaceae</taxon>
        <taxon>Mesobacillus</taxon>
    </lineage>
</organism>
<evidence type="ECO:0000256" key="6">
    <source>
        <dbReference type="ARBA" id="ARBA00023136"/>
    </source>
</evidence>
<evidence type="ECO:0000256" key="5">
    <source>
        <dbReference type="ARBA" id="ARBA00022989"/>
    </source>
</evidence>
<evidence type="ECO:0000259" key="8">
    <source>
        <dbReference type="Pfam" id="PF09335"/>
    </source>
</evidence>
<sequence length="223" mass="25217">MYSRGDRLLEQVIQLLKNIDTSLHYYINEFGAAIYILLFLMVYFKTAFVILTFLPGDSMVFASGTLAATGDLDFKSLFMLFVAATVLGDSQNFFIGKQLGKLNSENHFLYRLTSDKSIGKAKDFLSDYGRIAITSSRFVPLMRTSVPFVSGYTGYEFRTFLSYNLIGGLIWTTFWLTTGFILGNIPWVEENLFFTLMMVSSAAFIPAIIGFVKQYKKKKEALA</sequence>
<feature type="transmembrane region" description="Helical" evidence="7">
    <location>
        <begin position="165"/>
        <end position="187"/>
    </location>
</feature>
<comment type="caution">
    <text evidence="9">The sequence shown here is derived from an EMBL/GenBank/DDBJ whole genome shotgun (WGS) entry which is preliminary data.</text>
</comment>
<evidence type="ECO:0000313" key="10">
    <source>
        <dbReference type="Proteomes" id="UP000761411"/>
    </source>
</evidence>
<gene>
    <name evidence="9" type="ORF">DYI25_02965</name>
</gene>
<keyword evidence="4 7" id="KW-0812">Transmembrane</keyword>
<evidence type="ECO:0000256" key="4">
    <source>
        <dbReference type="ARBA" id="ARBA00022692"/>
    </source>
</evidence>
<feature type="transmembrane region" description="Helical" evidence="7">
    <location>
        <begin position="74"/>
        <end position="95"/>
    </location>
</feature>
<evidence type="ECO:0000256" key="3">
    <source>
        <dbReference type="ARBA" id="ARBA00022475"/>
    </source>
</evidence>
<comment type="similarity">
    <text evidence="2 7">Belongs to the DedA family.</text>
</comment>
<dbReference type="Pfam" id="PF09335">
    <property type="entry name" value="VTT_dom"/>
    <property type="match status" value="1"/>
</dbReference>
<dbReference type="PANTHER" id="PTHR30353:SF0">
    <property type="entry name" value="TRANSMEMBRANE PROTEIN"/>
    <property type="match status" value="1"/>
</dbReference>
<protein>
    <recommendedName>
        <fullName evidence="8">VTT domain-containing protein</fullName>
    </recommendedName>
</protein>
<evidence type="ECO:0000256" key="1">
    <source>
        <dbReference type="ARBA" id="ARBA00004651"/>
    </source>
</evidence>
<keyword evidence="3 7" id="KW-1003">Cell membrane</keyword>
<dbReference type="InterPro" id="IPR032816">
    <property type="entry name" value="VTT_dom"/>
</dbReference>